<evidence type="ECO:0000256" key="6">
    <source>
        <dbReference type="ARBA" id="ARBA00023203"/>
    </source>
</evidence>
<dbReference type="SUPFAM" id="SSF82199">
    <property type="entry name" value="SET domain"/>
    <property type="match status" value="1"/>
</dbReference>
<evidence type="ECO:0000313" key="9">
    <source>
        <dbReference type="EMBL" id="KAI9551628.1"/>
    </source>
</evidence>
<evidence type="ECO:0000256" key="4">
    <source>
        <dbReference type="ARBA" id="ARBA00022679"/>
    </source>
</evidence>
<protein>
    <recommendedName>
        <fullName evidence="7">protein-histidine N-methyltransferase</fullName>
        <ecNumber evidence="7">2.1.1.85</ecNumber>
    </recommendedName>
</protein>
<comment type="caution">
    <text evidence="9">The sequence shown here is derived from an EMBL/GenBank/DDBJ whole genome shotgun (WGS) entry which is preliminary data.</text>
</comment>
<dbReference type="InterPro" id="IPR036464">
    <property type="entry name" value="Rubisco_LSMT_subst-bd_sf"/>
</dbReference>
<evidence type="ECO:0000256" key="2">
    <source>
        <dbReference type="ARBA" id="ARBA00022490"/>
    </source>
</evidence>
<dbReference type="EMBL" id="WJBH02000010">
    <property type="protein sequence ID" value="KAI9551628.1"/>
    <property type="molecule type" value="Genomic_DNA"/>
</dbReference>
<dbReference type="GO" id="GO:0018064">
    <property type="term" value="F:protein-L-histidine N-tele-methyltransferase activity"/>
    <property type="evidence" value="ECO:0007669"/>
    <property type="project" value="UniProtKB-EC"/>
</dbReference>
<name>A0AAD5L5X5_9CRUS</name>
<dbReference type="EC" id="2.1.1.85" evidence="7"/>
<accession>A0AAD5L5X5</accession>
<dbReference type="InterPro" id="IPR046341">
    <property type="entry name" value="SET_dom_sf"/>
</dbReference>
<dbReference type="AlphaFoldDB" id="A0AAD5L5X5"/>
<dbReference type="SUPFAM" id="SSF81822">
    <property type="entry name" value="RuBisCo LSMT C-terminal, substrate-binding domain"/>
    <property type="match status" value="1"/>
</dbReference>
<dbReference type="PROSITE" id="PS51565">
    <property type="entry name" value="SAM_MT85_SETD3"/>
    <property type="match status" value="1"/>
</dbReference>
<dbReference type="PANTHER" id="PTHR13271">
    <property type="entry name" value="UNCHARACTERIZED PUTATIVE METHYLTRANSFERASE"/>
    <property type="match status" value="1"/>
</dbReference>
<dbReference type="GO" id="GO:0016279">
    <property type="term" value="F:protein-lysine N-methyltransferase activity"/>
    <property type="evidence" value="ECO:0007669"/>
    <property type="project" value="TreeGrafter"/>
</dbReference>
<comment type="catalytic activity">
    <reaction evidence="7">
        <text>L-histidyl-[protein] + S-adenosyl-L-methionine = N(tele)-methyl-L-histidyl-[protein] + S-adenosyl-L-homocysteine + H(+)</text>
        <dbReference type="Rhea" id="RHEA:19369"/>
        <dbReference type="Rhea" id="RHEA-COMP:9745"/>
        <dbReference type="Rhea" id="RHEA-COMP:11600"/>
        <dbReference type="ChEBI" id="CHEBI:15378"/>
        <dbReference type="ChEBI" id="CHEBI:16367"/>
        <dbReference type="ChEBI" id="CHEBI:29979"/>
        <dbReference type="ChEBI" id="CHEBI:57856"/>
        <dbReference type="ChEBI" id="CHEBI:59789"/>
        <dbReference type="EC" id="2.1.1.85"/>
    </reaction>
</comment>
<comment type="subcellular location">
    <subcellularLocation>
        <location evidence="1">Cytoplasm</location>
    </subcellularLocation>
</comment>
<feature type="domain" description="SET" evidence="8">
    <location>
        <begin position="92"/>
        <end position="323"/>
    </location>
</feature>
<dbReference type="PROSITE" id="PS50280">
    <property type="entry name" value="SET"/>
    <property type="match status" value="1"/>
</dbReference>
<evidence type="ECO:0000256" key="7">
    <source>
        <dbReference type="PROSITE-ProRule" id="PRU00898"/>
    </source>
</evidence>
<keyword evidence="10" id="KW-1185">Reference proteome</keyword>
<dbReference type="InterPro" id="IPR025785">
    <property type="entry name" value="SETD3"/>
</dbReference>
<reference evidence="9 10" key="1">
    <citation type="submission" date="2022-05" db="EMBL/GenBank/DDBJ databases">
        <title>A multi-omics perspective on studying reproductive biology in Daphnia sinensis.</title>
        <authorList>
            <person name="Jia J."/>
        </authorList>
    </citation>
    <scope>NUCLEOTIDE SEQUENCE [LARGE SCALE GENOMIC DNA]</scope>
    <source>
        <strain evidence="9 10">WSL</strain>
    </source>
</reference>
<dbReference type="Pfam" id="PF00856">
    <property type="entry name" value="SET"/>
    <property type="match status" value="1"/>
</dbReference>
<keyword evidence="5 7" id="KW-0949">S-adenosyl-L-methionine</keyword>
<keyword evidence="6" id="KW-0009">Actin-binding</keyword>
<dbReference type="PANTHER" id="PTHR13271:SF47">
    <property type="entry name" value="ACTIN-HISTIDINE N-METHYLTRANSFERASE"/>
    <property type="match status" value="1"/>
</dbReference>
<proteinExistence type="inferred from homology"/>
<dbReference type="Gene3D" id="3.90.1420.10">
    <property type="entry name" value="Rubisco LSMT, substrate-binding domain"/>
    <property type="match status" value="1"/>
</dbReference>
<dbReference type="GO" id="GO:0003779">
    <property type="term" value="F:actin binding"/>
    <property type="evidence" value="ECO:0007669"/>
    <property type="project" value="UniProtKB-KW"/>
</dbReference>
<gene>
    <name evidence="9" type="ORF">GHT06_021963</name>
</gene>
<dbReference type="InterPro" id="IPR015353">
    <property type="entry name" value="Rubisco_LSMT_subst-bd"/>
</dbReference>
<dbReference type="Gene3D" id="3.90.1410.10">
    <property type="entry name" value="set domain protein methyltransferase, domain 1"/>
    <property type="match status" value="1"/>
</dbReference>
<sequence>MGKKTNADSNLVRKGLTRVKRDELKKLVDELLQKCSYSVSSPSKDWEIYSESWNLLEKICEIEKSLERLRISRNESLPSFVEWMTKHDVKMGPVELAELPLYGCCVKAKKNIKSGELLFSIPQELMLTTETATKSSIGHFINNDPILSQMPNVALAFHVLNELYDPKSFWKPYLDALPSSYDTVMYFSPDEITELKGSPAFDDALKMCRNIARQYSYFYSLLQKSVDPALSNLRANFTYNDYRWAVSTVMTRQNLIPSQEEIVEGNGKEKQLVPLVNALIPLWDFCNHQDGQFSTDFHPESRRTVCQAGRDFGAGEQVFIFYGTRTCAEQLIHNGFVDTNNSHDALTLKIGLSKSDPLAGQRAALLCKLRILSDEKISGPIAFQLKAGPQPVDGQLLAFLRLFCMTKDSLDRWLQSDNASNLMHEECGIETKVDDKSWSFLKARCQLLLQLYPTTKEADLKMLEEDLSPHRRMCVLLRLAEKRILLTAIECAGQRIKNRPLVSPLKAQSLASRC</sequence>
<dbReference type="CDD" id="cd19176">
    <property type="entry name" value="SET_SETD3"/>
    <property type="match status" value="1"/>
</dbReference>
<dbReference type="GO" id="GO:0005737">
    <property type="term" value="C:cytoplasm"/>
    <property type="evidence" value="ECO:0007669"/>
    <property type="project" value="UniProtKB-SubCell"/>
</dbReference>
<dbReference type="InterPro" id="IPR044428">
    <property type="entry name" value="SETD3_SET"/>
</dbReference>
<evidence type="ECO:0000256" key="3">
    <source>
        <dbReference type="ARBA" id="ARBA00022603"/>
    </source>
</evidence>
<evidence type="ECO:0000313" key="10">
    <source>
        <dbReference type="Proteomes" id="UP000820818"/>
    </source>
</evidence>
<keyword evidence="4 7" id="KW-0808">Transferase</keyword>
<dbReference type="InterPro" id="IPR001214">
    <property type="entry name" value="SET_dom"/>
</dbReference>
<dbReference type="InterPro" id="IPR050600">
    <property type="entry name" value="SETD3_SETD6_MTase"/>
</dbReference>
<dbReference type="Pfam" id="PF09273">
    <property type="entry name" value="Rubis-subs-bind"/>
    <property type="match status" value="1"/>
</dbReference>
<evidence type="ECO:0000256" key="1">
    <source>
        <dbReference type="ARBA" id="ARBA00004496"/>
    </source>
</evidence>
<keyword evidence="2" id="KW-0963">Cytoplasm</keyword>
<dbReference type="GO" id="GO:0032259">
    <property type="term" value="P:methylation"/>
    <property type="evidence" value="ECO:0007669"/>
    <property type="project" value="UniProtKB-KW"/>
</dbReference>
<keyword evidence="3 7" id="KW-0489">Methyltransferase</keyword>
<organism evidence="9 10">
    <name type="scientific">Daphnia sinensis</name>
    <dbReference type="NCBI Taxonomy" id="1820382"/>
    <lineage>
        <taxon>Eukaryota</taxon>
        <taxon>Metazoa</taxon>
        <taxon>Ecdysozoa</taxon>
        <taxon>Arthropoda</taxon>
        <taxon>Crustacea</taxon>
        <taxon>Branchiopoda</taxon>
        <taxon>Diplostraca</taxon>
        <taxon>Cladocera</taxon>
        <taxon>Anomopoda</taxon>
        <taxon>Daphniidae</taxon>
        <taxon>Daphnia</taxon>
        <taxon>Daphnia similis group</taxon>
    </lineage>
</organism>
<evidence type="ECO:0000256" key="5">
    <source>
        <dbReference type="ARBA" id="ARBA00022691"/>
    </source>
</evidence>
<comment type="similarity">
    <text evidence="7">Belongs to the class V-like SAM-binding methyltransferase superfamily. SETD3 actin-histidine methyltransferase family.</text>
</comment>
<evidence type="ECO:0000259" key="8">
    <source>
        <dbReference type="PROSITE" id="PS50280"/>
    </source>
</evidence>
<dbReference type="Proteomes" id="UP000820818">
    <property type="component" value="Linkage Group LG10"/>
</dbReference>